<dbReference type="NCBIfam" id="TIGR01891">
    <property type="entry name" value="amidohydrolases"/>
    <property type="match status" value="1"/>
</dbReference>
<evidence type="ECO:0000259" key="3">
    <source>
        <dbReference type="Pfam" id="PF07687"/>
    </source>
</evidence>
<dbReference type="STRING" id="84698.SAMN04488528_100689"/>
<dbReference type="PANTHER" id="PTHR11014:SF63">
    <property type="entry name" value="METALLOPEPTIDASE, PUTATIVE (AFU_ORTHOLOGUE AFUA_6G09600)-RELATED"/>
    <property type="match status" value="1"/>
</dbReference>
<dbReference type="Pfam" id="PF01546">
    <property type="entry name" value="Peptidase_M20"/>
    <property type="match status" value="1"/>
</dbReference>
<keyword evidence="2" id="KW-0479">Metal-binding</keyword>
<feature type="binding site" evidence="2">
    <location>
        <position position="106"/>
    </location>
    <ligand>
        <name>Mn(2+)</name>
        <dbReference type="ChEBI" id="CHEBI:29035"/>
        <label>2</label>
    </ligand>
</feature>
<dbReference type="PIRSF" id="PIRSF005962">
    <property type="entry name" value="Pept_M20D_amidohydro"/>
    <property type="match status" value="1"/>
</dbReference>
<keyword evidence="2" id="KW-0464">Manganese</keyword>
<keyword evidence="5" id="KW-1185">Reference proteome</keyword>
<sequence length="395" mass="43814">MNFNIDFYKQALEIEDEIVAIRRDFHEHPELGFEEVRTSEKIKEFLKKEGIPYKEVSKTGICAIIKGIEHGKTVALRGDMDALPLEDKKDVSYKSKIQGKMHGCGHDAHSAILMGAAKLLNKNKDKFKGNVKFLFEPAEETVGGARYMIKEGVLENPNVDAIFGLHVAEQIEVGKIGIKYGVFNAASNPFTIKIKGKGGHGAHPEDTIDPIIIASQVILSLQTIISREIPPVYPGVITVGAIHGGTAQNIIPSEVEIKGIMRTLTSEHRELVKNRLVEITEGICTAMRGKCEIDIEESYPCLYNNDHMVNHLKLSAEKIIGNNNIEILQHPSMGVESFAYFSNERPSAFYFLGVKNKERGIVNPAHGCLFDIDEKSLALGISIQCEAAFQYLTRN</sequence>
<proteinExistence type="predicted"/>
<feature type="binding site" evidence="2">
    <location>
        <position position="104"/>
    </location>
    <ligand>
        <name>Mn(2+)</name>
        <dbReference type="ChEBI" id="CHEBI:29035"/>
        <label>2</label>
    </ligand>
</feature>
<evidence type="ECO:0000256" key="2">
    <source>
        <dbReference type="PIRSR" id="PIRSR005962-1"/>
    </source>
</evidence>
<dbReference type="FunFam" id="3.30.70.360:FF:000001">
    <property type="entry name" value="N-acetyldiaminopimelate deacetylase"/>
    <property type="match status" value="1"/>
</dbReference>
<dbReference type="InterPro" id="IPR002933">
    <property type="entry name" value="Peptidase_M20"/>
</dbReference>
<dbReference type="Gene3D" id="3.40.630.10">
    <property type="entry name" value="Zn peptidases"/>
    <property type="match status" value="1"/>
</dbReference>
<evidence type="ECO:0000313" key="5">
    <source>
        <dbReference type="Proteomes" id="UP000198619"/>
    </source>
</evidence>
<dbReference type="PANTHER" id="PTHR11014">
    <property type="entry name" value="PEPTIDASE M20 FAMILY MEMBER"/>
    <property type="match status" value="1"/>
</dbReference>
<dbReference type="InterPro" id="IPR011650">
    <property type="entry name" value="Peptidase_M20_dimer"/>
</dbReference>
<accession>A0A1I0WXG9</accession>
<dbReference type="GO" id="GO:0019877">
    <property type="term" value="P:diaminopimelate biosynthetic process"/>
    <property type="evidence" value="ECO:0007669"/>
    <property type="project" value="UniProtKB-ARBA"/>
</dbReference>
<dbReference type="OrthoDB" id="9776731at2"/>
<organism evidence="4 5">
    <name type="scientific">Clostridium frigidicarnis</name>
    <dbReference type="NCBI Taxonomy" id="84698"/>
    <lineage>
        <taxon>Bacteria</taxon>
        <taxon>Bacillati</taxon>
        <taxon>Bacillota</taxon>
        <taxon>Clostridia</taxon>
        <taxon>Eubacteriales</taxon>
        <taxon>Clostridiaceae</taxon>
        <taxon>Clostridium</taxon>
    </lineage>
</organism>
<evidence type="ECO:0000313" key="4">
    <source>
        <dbReference type="EMBL" id="SFA92603.1"/>
    </source>
</evidence>
<reference evidence="4 5" key="1">
    <citation type="submission" date="2016-10" db="EMBL/GenBank/DDBJ databases">
        <authorList>
            <person name="de Groot N.N."/>
        </authorList>
    </citation>
    <scope>NUCLEOTIDE SEQUENCE [LARGE SCALE GENOMIC DNA]</scope>
    <source>
        <strain evidence="4 5">DSM 12271</strain>
    </source>
</reference>
<dbReference type="SUPFAM" id="SSF55031">
    <property type="entry name" value="Bacterial exopeptidase dimerisation domain"/>
    <property type="match status" value="1"/>
</dbReference>
<keyword evidence="1 4" id="KW-0378">Hydrolase</keyword>
<dbReference type="AlphaFoldDB" id="A0A1I0WXG9"/>
<dbReference type="GO" id="GO:0050118">
    <property type="term" value="F:N-acetyldiaminopimelate deacetylase activity"/>
    <property type="evidence" value="ECO:0007669"/>
    <property type="project" value="UniProtKB-ARBA"/>
</dbReference>
<gene>
    <name evidence="4" type="ORF">SAMN04488528_100689</name>
</gene>
<dbReference type="GO" id="GO:0046872">
    <property type="term" value="F:metal ion binding"/>
    <property type="evidence" value="ECO:0007669"/>
    <property type="project" value="UniProtKB-KW"/>
</dbReference>
<dbReference type="EMBL" id="FOKI01000006">
    <property type="protein sequence ID" value="SFA92603.1"/>
    <property type="molecule type" value="Genomic_DNA"/>
</dbReference>
<dbReference type="InterPro" id="IPR017439">
    <property type="entry name" value="Amidohydrolase"/>
</dbReference>
<evidence type="ECO:0000256" key="1">
    <source>
        <dbReference type="ARBA" id="ARBA00022801"/>
    </source>
</evidence>
<dbReference type="Pfam" id="PF07687">
    <property type="entry name" value="M20_dimer"/>
    <property type="match status" value="1"/>
</dbReference>
<dbReference type="SUPFAM" id="SSF53187">
    <property type="entry name" value="Zn-dependent exopeptidases"/>
    <property type="match status" value="1"/>
</dbReference>
<feature type="binding site" evidence="2">
    <location>
        <position position="366"/>
    </location>
    <ligand>
        <name>Mn(2+)</name>
        <dbReference type="ChEBI" id="CHEBI:29035"/>
        <label>2</label>
    </ligand>
</feature>
<feature type="binding site" evidence="2">
    <location>
        <position position="140"/>
    </location>
    <ligand>
        <name>Mn(2+)</name>
        <dbReference type="ChEBI" id="CHEBI:29035"/>
        <label>2</label>
    </ligand>
</feature>
<name>A0A1I0WXG9_9CLOT</name>
<comment type="cofactor">
    <cofactor evidence="2">
        <name>Mn(2+)</name>
        <dbReference type="ChEBI" id="CHEBI:29035"/>
    </cofactor>
    <text evidence="2">The Mn(2+) ion enhances activity.</text>
</comment>
<dbReference type="Proteomes" id="UP000198619">
    <property type="component" value="Unassembled WGS sequence"/>
</dbReference>
<protein>
    <submittedName>
        <fullName evidence="4">Amidohydrolase</fullName>
    </submittedName>
</protein>
<feature type="binding site" evidence="2">
    <location>
        <position position="166"/>
    </location>
    <ligand>
        <name>Mn(2+)</name>
        <dbReference type="ChEBI" id="CHEBI:29035"/>
        <label>2</label>
    </ligand>
</feature>
<dbReference type="Gene3D" id="3.30.70.360">
    <property type="match status" value="1"/>
</dbReference>
<feature type="domain" description="Peptidase M20 dimerisation" evidence="3">
    <location>
        <begin position="190"/>
        <end position="280"/>
    </location>
</feature>
<dbReference type="RefSeq" id="WP_090039495.1">
    <property type="nucleotide sequence ID" value="NZ_FOKI01000006.1"/>
</dbReference>
<dbReference type="InterPro" id="IPR036264">
    <property type="entry name" value="Bact_exopeptidase_dim_dom"/>
</dbReference>